<sequence length="383" mass="41724">VPFLLGEIAVFLFVHVVDARVSVVQDNVAVSSQKTMEISSVSEATGNNLGNEAKTAPPAAKSRFAFAFSRPVPGRTGEQATNSSVESATLDVSSEAPQANKASTERVGLPATAVPEDAQDKNLSQVPLTEIELTAPAKAEDATLPKPKELTLFDRLFRVEKGKDKSKAQEQSQVEEQVEQPVIVVTAEDTAGLQSTPDHVLQRKSTENLDTTTVVKSETSIPPSQEIPTTKQNTKAPEPVTQQPATAAVVITNETPKEITKERSSSTPTPLSKFFWKKVHEDRPFTQAENKEPVGEKTQESSTEKLSMQKGNPQETSRNQREDQQNSREQETAETNSLQNGGDAAKESTPKRAEKRQSLGGFFKGLVLKRMLATRLSHANVLW</sequence>
<organism evidence="3 4">
    <name type="scientific">Varanus komodoensis</name>
    <name type="common">Komodo dragon</name>
    <dbReference type="NCBI Taxonomy" id="61221"/>
    <lineage>
        <taxon>Eukaryota</taxon>
        <taxon>Metazoa</taxon>
        <taxon>Chordata</taxon>
        <taxon>Craniata</taxon>
        <taxon>Vertebrata</taxon>
        <taxon>Euteleostomi</taxon>
        <taxon>Lepidosauria</taxon>
        <taxon>Squamata</taxon>
        <taxon>Bifurcata</taxon>
        <taxon>Unidentata</taxon>
        <taxon>Episquamata</taxon>
        <taxon>Toxicofera</taxon>
        <taxon>Anguimorpha</taxon>
        <taxon>Paleoanguimorpha</taxon>
        <taxon>Varanoidea</taxon>
        <taxon>Varanidae</taxon>
        <taxon>Varanus</taxon>
    </lineage>
</organism>
<feature type="region of interest" description="Disordered" evidence="1">
    <location>
        <begin position="71"/>
        <end position="125"/>
    </location>
</feature>
<keyword evidence="4" id="KW-1185">Reference proteome</keyword>
<feature type="compositionally biased region" description="Basic and acidic residues" evidence="1">
    <location>
        <begin position="318"/>
        <end position="331"/>
    </location>
</feature>
<dbReference type="AlphaFoldDB" id="A0A8D2Q502"/>
<evidence type="ECO:0000313" key="3">
    <source>
        <dbReference type="Ensembl" id="ENSVKKP00000019996.1"/>
    </source>
</evidence>
<feature type="compositionally biased region" description="Polar residues" evidence="1">
    <location>
        <begin position="209"/>
        <end position="245"/>
    </location>
</feature>
<reference evidence="3" key="2">
    <citation type="submission" date="2025-09" db="UniProtKB">
        <authorList>
            <consortium name="Ensembl"/>
        </authorList>
    </citation>
    <scope>IDENTIFICATION</scope>
</reference>
<dbReference type="Ensembl" id="ENSVKKT00000020487.1">
    <property type="protein sequence ID" value="ENSVKKP00000019996.1"/>
    <property type="gene ID" value="ENSVKKG00000013521.1"/>
</dbReference>
<protein>
    <recommendedName>
        <fullName evidence="5">Breast carcinoma-amplified sequence 1</fullName>
    </recommendedName>
</protein>
<reference evidence="3" key="1">
    <citation type="submission" date="2025-08" db="UniProtKB">
        <authorList>
            <consortium name="Ensembl"/>
        </authorList>
    </citation>
    <scope>IDENTIFICATION</scope>
</reference>
<dbReference type="OMA" id="KFFWKKV"/>
<keyword evidence="2" id="KW-0732">Signal</keyword>
<evidence type="ECO:0000313" key="4">
    <source>
        <dbReference type="Proteomes" id="UP000694545"/>
    </source>
</evidence>
<name>A0A8D2Q502_VARKO</name>
<proteinExistence type="predicted"/>
<feature type="chain" id="PRO_5034516755" description="Breast carcinoma-amplified sequence 1" evidence="2">
    <location>
        <begin position="20"/>
        <end position="383"/>
    </location>
</feature>
<feature type="signal peptide" evidence="2">
    <location>
        <begin position="1"/>
        <end position="19"/>
    </location>
</feature>
<dbReference type="PANTHER" id="PTHR15016:SF6">
    <property type="entry name" value="BREAST CARCINOMA-AMPLIFIED SEQUENCE 1"/>
    <property type="match status" value="1"/>
</dbReference>
<feature type="compositionally biased region" description="Polar residues" evidence="1">
    <location>
        <begin position="78"/>
        <end position="102"/>
    </location>
</feature>
<evidence type="ECO:0000256" key="2">
    <source>
        <dbReference type="SAM" id="SignalP"/>
    </source>
</evidence>
<dbReference type="InterPro" id="IPR026115">
    <property type="entry name" value="NABC1"/>
</dbReference>
<dbReference type="Proteomes" id="UP000694545">
    <property type="component" value="Unplaced"/>
</dbReference>
<dbReference type="PANTHER" id="PTHR15016">
    <property type="entry name" value="BREAST CARCINOMA-AMPLIFIED SEQUENCE 1"/>
    <property type="match status" value="1"/>
</dbReference>
<dbReference type="GO" id="GO:0042552">
    <property type="term" value="P:myelination"/>
    <property type="evidence" value="ECO:0007669"/>
    <property type="project" value="TreeGrafter"/>
</dbReference>
<feature type="compositionally biased region" description="Basic and acidic residues" evidence="1">
    <location>
        <begin position="278"/>
        <end position="303"/>
    </location>
</feature>
<feature type="compositionally biased region" description="Basic and acidic residues" evidence="1">
    <location>
        <begin position="344"/>
        <end position="356"/>
    </location>
</feature>
<evidence type="ECO:0000256" key="1">
    <source>
        <dbReference type="SAM" id="MobiDB-lite"/>
    </source>
</evidence>
<evidence type="ECO:0008006" key="5">
    <source>
        <dbReference type="Google" id="ProtNLM"/>
    </source>
</evidence>
<feature type="region of interest" description="Disordered" evidence="1">
    <location>
        <begin position="209"/>
        <end position="356"/>
    </location>
</feature>
<feature type="compositionally biased region" description="Basic and acidic residues" evidence="1">
    <location>
        <begin position="255"/>
        <end position="264"/>
    </location>
</feature>
<feature type="compositionally biased region" description="Polar residues" evidence="1">
    <location>
        <begin position="304"/>
        <end position="317"/>
    </location>
</feature>
<accession>A0A8D2Q502</accession>